<dbReference type="Proteomes" id="UP000050761">
    <property type="component" value="Unassembled WGS sequence"/>
</dbReference>
<accession>A0A183F859</accession>
<sequence length="80" mass="9528">MQKHALVWEEALMLMKMMVMFLRRPAPEPVCRWQRYDAFKYSLRIRHLAWSNGMEIERDGGAPSRLTSHKNDVETEALCY</sequence>
<dbReference type="AlphaFoldDB" id="A0A183F859"/>
<protein>
    <submittedName>
        <fullName evidence="3">Secreted protein</fullName>
    </submittedName>
</protein>
<dbReference type="EMBL" id="UZAH01003448">
    <property type="protein sequence ID" value="VDO24701.1"/>
    <property type="molecule type" value="Genomic_DNA"/>
</dbReference>
<gene>
    <name evidence="1" type="ORF">HPBE_LOCUS2352</name>
</gene>
<proteinExistence type="predicted"/>
<name>A0A183F859_HELPZ</name>
<evidence type="ECO:0000313" key="3">
    <source>
        <dbReference type="WBParaSite" id="HPBE_0000235101-mRNA-1"/>
    </source>
</evidence>
<accession>A0A3P7TT32</accession>
<evidence type="ECO:0000313" key="1">
    <source>
        <dbReference type="EMBL" id="VDO24701.1"/>
    </source>
</evidence>
<reference evidence="1 2" key="1">
    <citation type="submission" date="2018-11" db="EMBL/GenBank/DDBJ databases">
        <authorList>
            <consortium name="Pathogen Informatics"/>
        </authorList>
    </citation>
    <scope>NUCLEOTIDE SEQUENCE [LARGE SCALE GENOMIC DNA]</scope>
</reference>
<evidence type="ECO:0000313" key="2">
    <source>
        <dbReference type="Proteomes" id="UP000050761"/>
    </source>
</evidence>
<dbReference type="WBParaSite" id="HPBE_0000235101-mRNA-1">
    <property type="protein sequence ID" value="HPBE_0000235101-mRNA-1"/>
    <property type="gene ID" value="HPBE_0000235101"/>
</dbReference>
<reference evidence="3" key="2">
    <citation type="submission" date="2019-09" db="UniProtKB">
        <authorList>
            <consortium name="WormBaseParasite"/>
        </authorList>
    </citation>
    <scope>IDENTIFICATION</scope>
</reference>
<keyword evidence="2" id="KW-1185">Reference proteome</keyword>
<organism evidence="2 3">
    <name type="scientific">Heligmosomoides polygyrus</name>
    <name type="common">Parasitic roundworm</name>
    <dbReference type="NCBI Taxonomy" id="6339"/>
    <lineage>
        <taxon>Eukaryota</taxon>
        <taxon>Metazoa</taxon>
        <taxon>Ecdysozoa</taxon>
        <taxon>Nematoda</taxon>
        <taxon>Chromadorea</taxon>
        <taxon>Rhabditida</taxon>
        <taxon>Rhabditina</taxon>
        <taxon>Rhabditomorpha</taxon>
        <taxon>Strongyloidea</taxon>
        <taxon>Heligmosomidae</taxon>
        <taxon>Heligmosomoides</taxon>
    </lineage>
</organism>